<accession>A0A382RXP0</accession>
<dbReference type="EMBL" id="UINC01124924">
    <property type="protein sequence ID" value="SVD02393.1"/>
    <property type="molecule type" value="Genomic_DNA"/>
</dbReference>
<evidence type="ECO:0000259" key="1">
    <source>
        <dbReference type="Pfam" id="PF16363"/>
    </source>
</evidence>
<reference evidence="2" key="1">
    <citation type="submission" date="2018-05" db="EMBL/GenBank/DDBJ databases">
        <authorList>
            <person name="Lanie J.A."/>
            <person name="Ng W.-L."/>
            <person name="Kazmierczak K.M."/>
            <person name="Andrzejewski T.M."/>
            <person name="Davidsen T.M."/>
            <person name="Wayne K.J."/>
            <person name="Tettelin H."/>
            <person name="Glass J.I."/>
            <person name="Rusch D."/>
            <person name="Podicherti R."/>
            <person name="Tsui H.-C.T."/>
            <person name="Winkler M.E."/>
        </authorList>
    </citation>
    <scope>NUCLEOTIDE SEQUENCE</scope>
</reference>
<dbReference type="AlphaFoldDB" id="A0A382RXP0"/>
<proteinExistence type="predicted"/>
<feature type="domain" description="NAD(P)-binding" evidence="1">
    <location>
        <begin position="4"/>
        <end position="122"/>
    </location>
</feature>
<name>A0A382RXP0_9ZZZZ</name>
<dbReference type="Gene3D" id="3.40.50.720">
    <property type="entry name" value="NAD(P)-binding Rossmann-like Domain"/>
    <property type="match status" value="1"/>
</dbReference>
<sequence length="122" mass="13895">MKLLVTGGLGFIGSNFIIHVLKNYNDFEIINLDAEVDGSNHDNLKELEKSERYRFVKGNITNRKLLDELIPQVDCVINFAAESHVDRSIADPNPFLISNFRGVFTILEALKDRNKKFIQIST</sequence>
<gene>
    <name evidence="2" type="ORF">METZ01_LOCUS355247</name>
</gene>
<dbReference type="InterPro" id="IPR036291">
    <property type="entry name" value="NAD(P)-bd_dom_sf"/>
</dbReference>
<organism evidence="2">
    <name type="scientific">marine metagenome</name>
    <dbReference type="NCBI Taxonomy" id="408172"/>
    <lineage>
        <taxon>unclassified sequences</taxon>
        <taxon>metagenomes</taxon>
        <taxon>ecological metagenomes</taxon>
    </lineage>
</organism>
<evidence type="ECO:0000313" key="2">
    <source>
        <dbReference type="EMBL" id="SVD02393.1"/>
    </source>
</evidence>
<dbReference type="PANTHER" id="PTHR43000">
    <property type="entry name" value="DTDP-D-GLUCOSE 4,6-DEHYDRATASE-RELATED"/>
    <property type="match status" value="1"/>
</dbReference>
<feature type="non-terminal residue" evidence="2">
    <location>
        <position position="122"/>
    </location>
</feature>
<protein>
    <recommendedName>
        <fullName evidence="1">NAD(P)-binding domain-containing protein</fullName>
    </recommendedName>
</protein>
<dbReference type="InterPro" id="IPR016040">
    <property type="entry name" value="NAD(P)-bd_dom"/>
</dbReference>
<dbReference type="Pfam" id="PF16363">
    <property type="entry name" value="GDP_Man_Dehyd"/>
    <property type="match status" value="1"/>
</dbReference>
<dbReference type="SUPFAM" id="SSF51735">
    <property type="entry name" value="NAD(P)-binding Rossmann-fold domains"/>
    <property type="match status" value="1"/>
</dbReference>